<comment type="similarity">
    <text evidence="1">Belongs to the methyltransferase superfamily.</text>
</comment>
<dbReference type="GO" id="GO:0032259">
    <property type="term" value="P:methylation"/>
    <property type="evidence" value="ECO:0007669"/>
    <property type="project" value="UniProtKB-KW"/>
</dbReference>
<gene>
    <name evidence="5" type="ORF">AQ490_14515</name>
</gene>
<dbReference type="eggNOG" id="COG2226">
    <property type="taxonomic scope" value="Bacteria"/>
</dbReference>
<dbReference type="CDD" id="cd02440">
    <property type="entry name" value="AdoMet_MTases"/>
    <property type="match status" value="1"/>
</dbReference>
<dbReference type="PANTHER" id="PTHR44942:SF4">
    <property type="entry name" value="METHYLTRANSFERASE TYPE 11 DOMAIN-CONTAINING PROTEIN"/>
    <property type="match status" value="1"/>
</dbReference>
<evidence type="ECO:0000259" key="4">
    <source>
        <dbReference type="Pfam" id="PF08241"/>
    </source>
</evidence>
<evidence type="ECO:0000313" key="6">
    <source>
        <dbReference type="Proteomes" id="UP000050867"/>
    </source>
</evidence>
<evidence type="ECO:0000256" key="2">
    <source>
        <dbReference type="ARBA" id="ARBA00022603"/>
    </source>
</evidence>
<dbReference type="AlphaFoldDB" id="A0A0T6LW84"/>
<dbReference type="PANTHER" id="PTHR44942">
    <property type="entry name" value="METHYLTRANSF_11 DOMAIN-CONTAINING PROTEIN"/>
    <property type="match status" value="1"/>
</dbReference>
<dbReference type="InterPro" id="IPR051052">
    <property type="entry name" value="Diverse_substrate_MTase"/>
</dbReference>
<keyword evidence="6" id="KW-1185">Reference proteome</keyword>
<reference evidence="5 6" key="1">
    <citation type="submission" date="2015-10" db="EMBL/GenBank/DDBJ databases">
        <title>Draft genome sequence of pyrrolomycin-producing Streptomyces vitaminophilus.</title>
        <authorList>
            <person name="Graham D.E."/>
            <person name="Mahan K.M."/>
            <person name="Klingeman D.M."/>
            <person name="Hettich R.L."/>
            <person name="Parry R.J."/>
        </authorList>
    </citation>
    <scope>NUCLEOTIDE SEQUENCE [LARGE SCALE GENOMIC DNA]</scope>
    <source>
        <strain evidence="5 6">ATCC 31673</strain>
    </source>
</reference>
<dbReference type="EMBL" id="LLZU01000005">
    <property type="protein sequence ID" value="KRV50317.1"/>
    <property type="molecule type" value="Genomic_DNA"/>
</dbReference>
<protein>
    <submittedName>
        <fullName evidence="5">Methyltransferase type 11</fullName>
    </submittedName>
</protein>
<dbReference type="SUPFAM" id="SSF53335">
    <property type="entry name" value="S-adenosyl-L-methionine-dependent methyltransferases"/>
    <property type="match status" value="1"/>
</dbReference>
<organism evidence="5 6">
    <name type="scientific">Wenjunlia vitaminophila</name>
    <name type="common">Streptomyces vitaminophilus</name>
    <dbReference type="NCBI Taxonomy" id="76728"/>
    <lineage>
        <taxon>Bacteria</taxon>
        <taxon>Bacillati</taxon>
        <taxon>Actinomycetota</taxon>
        <taxon>Actinomycetes</taxon>
        <taxon>Kitasatosporales</taxon>
        <taxon>Streptomycetaceae</taxon>
        <taxon>Wenjunlia</taxon>
    </lineage>
</organism>
<feature type="domain" description="Methyltransferase type 11" evidence="4">
    <location>
        <begin position="20"/>
        <end position="109"/>
    </location>
</feature>
<dbReference type="Proteomes" id="UP000050867">
    <property type="component" value="Unassembled WGS sequence"/>
</dbReference>
<dbReference type="InterPro" id="IPR029063">
    <property type="entry name" value="SAM-dependent_MTases_sf"/>
</dbReference>
<keyword evidence="2 5" id="KW-0489">Methyltransferase</keyword>
<sequence length="229" mass="25314">MSVLTELATALGLERGRTVVDIGAGTGKFTRLLALTGARVLAVEPVAAMRESLAELLPSVTVIDGTGERTGLPDGSVDAVVAAQSWHWFQQEAALSEVERVLRAGGALALVWNTYDVTVPWVRDFEAIYFRRAPSGLPSHHDGAWRRALEQRPGWSPVRERHLPNPHSITRQQVVERMLSSSHIAALDRAGQARVRAEVEEVLQRHAATRDRESVEVPYITDVYWARRG</sequence>
<dbReference type="OrthoDB" id="9797252at2"/>
<proteinExistence type="inferred from homology"/>
<dbReference type="STRING" id="76728.AQ490_14515"/>
<keyword evidence="3 5" id="KW-0808">Transferase</keyword>
<evidence type="ECO:0000313" key="5">
    <source>
        <dbReference type="EMBL" id="KRV50317.1"/>
    </source>
</evidence>
<dbReference type="InterPro" id="IPR013216">
    <property type="entry name" value="Methyltransf_11"/>
</dbReference>
<evidence type="ECO:0000256" key="1">
    <source>
        <dbReference type="ARBA" id="ARBA00008361"/>
    </source>
</evidence>
<comment type="caution">
    <text evidence="5">The sequence shown here is derived from an EMBL/GenBank/DDBJ whole genome shotgun (WGS) entry which is preliminary data.</text>
</comment>
<name>A0A0T6LW84_WENVI</name>
<evidence type="ECO:0000256" key="3">
    <source>
        <dbReference type="ARBA" id="ARBA00022679"/>
    </source>
</evidence>
<dbReference type="Gene3D" id="3.40.50.150">
    <property type="entry name" value="Vaccinia Virus protein VP39"/>
    <property type="match status" value="1"/>
</dbReference>
<accession>A0A0T6LW84</accession>
<dbReference type="Pfam" id="PF08241">
    <property type="entry name" value="Methyltransf_11"/>
    <property type="match status" value="1"/>
</dbReference>
<dbReference type="GO" id="GO:0008757">
    <property type="term" value="F:S-adenosylmethionine-dependent methyltransferase activity"/>
    <property type="evidence" value="ECO:0007669"/>
    <property type="project" value="InterPro"/>
</dbReference>